<proteinExistence type="predicted"/>
<organism evidence="1 2">
    <name type="scientific">Mikania micrantha</name>
    <name type="common">bitter vine</name>
    <dbReference type="NCBI Taxonomy" id="192012"/>
    <lineage>
        <taxon>Eukaryota</taxon>
        <taxon>Viridiplantae</taxon>
        <taxon>Streptophyta</taxon>
        <taxon>Embryophyta</taxon>
        <taxon>Tracheophyta</taxon>
        <taxon>Spermatophyta</taxon>
        <taxon>Magnoliopsida</taxon>
        <taxon>eudicotyledons</taxon>
        <taxon>Gunneridae</taxon>
        <taxon>Pentapetalae</taxon>
        <taxon>asterids</taxon>
        <taxon>campanulids</taxon>
        <taxon>Asterales</taxon>
        <taxon>Asteraceae</taxon>
        <taxon>Asteroideae</taxon>
        <taxon>Heliantheae alliance</taxon>
        <taxon>Eupatorieae</taxon>
        <taxon>Mikania</taxon>
    </lineage>
</organism>
<name>A0A5N6NTT2_9ASTR</name>
<evidence type="ECO:0000313" key="2">
    <source>
        <dbReference type="Proteomes" id="UP000326396"/>
    </source>
</evidence>
<evidence type="ECO:0000313" key="1">
    <source>
        <dbReference type="EMBL" id="KAD5318202.1"/>
    </source>
</evidence>
<gene>
    <name evidence="1" type="ORF">E3N88_18148</name>
</gene>
<sequence>MICSILAPDPIFYPTRAPSHTTSASPLSFTLSWLPFLLLTRFRVSGRDYHLSQQLHRKWFDLALDQILCGKCPLAAKSISSFNCKKLQSLDQDQLDYEFVNQMYFHIILEAVIRVLCWSTARRRSTASVEFLVRLEGNFTLRLLIGRKRPCRGVVEENCSAEESAKLFDLPN</sequence>
<comment type="caution">
    <text evidence="1">The sequence shown here is derived from an EMBL/GenBank/DDBJ whole genome shotgun (WGS) entry which is preliminary data.</text>
</comment>
<dbReference type="EMBL" id="SZYD01000009">
    <property type="protein sequence ID" value="KAD5318202.1"/>
    <property type="molecule type" value="Genomic_DNA"/>
</dbReference>
<protein>
    <submittedName>
        <fullName evidence="1">Uncharacterized protein</fullName>
    </submittedName>
</protein>
<dbReference type="Proteomes" id="UP000326396">
    <property type="component" value="Linkage Group LG17"/>
</dbReference>
<accession>A0A5N6NTT2</accession>
<keyword evidence="2" id="KW-1185">Reference proteome</keyword>
<reference evidence="1 2" key="1">
    <citation type="submission" date="2019-05" db="EMBL/GenBank/DDBJ databases">
        <title>Mikania micrantha, genome provides insights into the molecular mechanism of rapid growth.</title>
        <authorList>
            <person name="Liu B."/>
        </authorList>
    </citation>
    <scope>NUCLEOTIDE SEQUENCE [LARGE SCALE GENOMIC DNA]</scope>
    <source>
        <strain evidence="1">NLD-2019</strain>
        <tissue evidence="1">Leaf</tissue>
    </source>
</reference>
<dbReference type="AlphaFoldDB" id="A0A5N6NTT2"/>